<dbReference type="InterPro" id="IPR036097">
    <property type="entry name" value="HisK_dim/P_sf"/>
</dbReference>
<reference evidence="9 10" key="1">
    <citation type="submission" date="2015-07" db="EMBL/GenBank/DDBJ databases">
        <title>Draft genome sequence of the Amantichitinum ursilacus IGB-41, a new chitin-degrading bacterium.</title>
        <authorList>
            <person name="Kirstahler P."/>
            <person name="Guenther M."/>
            <person name="Grumaz C."/>
            <person name="Rupp S."/>
            <person name="Zibek S."/>
            <person name="Sohn K."/>
        </authorList>
    </citation>
    <scope>NUCLEOTIDE SEQUENCE [LARGE SCALE GENOMIC DNA]</scope>
    <source>
        <strain evidence="9 10">IGB-41</strain>
    </source>
</reference>
<dbReference type="GO" id="GO:0016020">
    <property type="term" value="C:membrane"/>
    <property type="evidence" value="ECO:0007669"/>
    <property type="project" value="UniProtKB-SubCell"/>
</dbReference>
<dbReference type="SMART" id="SM00387">
    <property type="entry name" value="HATPase_c"/>
    <property type="match status" value="1"/>
</dbReference>
<dbReference type="SMART" id="SM00388">
    <property type="entry name" value="HisKA"/>
    <property type="match status" value="1"/>
</dbReference>
<evidence type="ECO:0000256" key="3">
    <source>
        <dbReference type="ARBA" id="ARBA00012438"/>
    </source>
</evidence>
<sequence length="508" mass="55448">MHSIRSRLNLLVLAIVTTVLSISGIVSWFQSRDNAELQFGLMAQSLQSRLQTVLPGILWNFDEAQLQRVLDAEMQSTDLAYVGVQTTEGLQAVRRRDGSLVVDHGLPDDNDGISRDFSLNYHSNDGDHPIGKVHVVLTRQRITDRLNRLIVTKLIEILVLDTIMVLALMTSYSRVLLRPLSALRNALNRAADTPAFSLNDLRLPGRRDDEVGQVADGVERIARRLLTELEERKAAEIAIRQAKERTDEAYRVLKDTQASLVQAEKMASLGGLVAGVAHEINTPVGVILTSASVLAEETATFNANVESGSVRKSDLLRYTETAGQSAQLILSNAGRAAELIHSFKQVAVDQTSEARRAFGLCEYLHEVITSLSPKLKRTAIEVQLECPEHIRMDGYPGALSQVFTNFVTNALTHAFDEGAAGLITINVTADGPDHAVLQFRDNGKGIAPEHLGRIFDPFYTTRRGSGGSGLGLNVVYNLVTQTLGGVIDVQSTLGQGTTFTLRLPLTVA</sequence>
<evidence type="ECO:0000259" key="7">
    <source>
        <dbReference type="PROSITE" id="PS50109"/>
    </source>
</evidence>
<comment type="catalytic activity">
    <reaction evidence="1">
        <text>ATP + protein L-histidine = ADP + protein N-phospho-L-histidine.</text>
        <dbReference type="EC" id="2.7.13.3"/>
    </reaction>
</comment>
<dbReference type="InterPro" id="IPR003660">
    <property type="entry name" value="HAMP_dom"/>
</dbReference>
<gene>
    <name evidence="9" type="primary">zraS_1</name>
    <name evidence="9" type="ORF">WG78_10270</name>
</gene>
<comment type="subcellular location">
    <subcellularLocation>
        <location evidence="2">Membrane</location>
    </subcellularLocation>
</comment>
<protein>
    <recommendedName>
        <fullName evidence="3">histidine kinase</fullName>
        <ecNumber evidence="3">2.7.13.3</ecNumber>
    </recommendedName>
</protein>
<dbReference type="InterPro" id="IPR036890">
    <property type="entry name" value="HATPase_C_sf"/>
</dbReference>
<evidence type="ECO:0000256" key="2">
    <source>
        <dbReference type="ARBA" id="ARBA00004370"/>
    </source>
</evidence>
<comment type="caution">
    <text evidence="9">The sequence shown here is derived from an EMBL/GenBank/DDBJ whole genome shotgun (WGS) entry which is preliminary data.</text>
</comment>
<dbReference type="PROSITE" id="PS50109">
    <property type="entry name" value="HIS_KIN"/>
    <property type="match status" value="1"/>
</dbReference>
<evidence type="ECO:0000259" key="8">
    <source>
        <dbReference type="PROSITE" id="PS50885"/>
    </source>
</evidence>
<dbReference type="InterPro" id="IPR005467">
    <property type="entry name" value="His_kinase_dom"/>
</dbReference>
<dbReference type="Gene3D" id="1.10.287.130">
    <property type="match status" value="1"/>
</dbReference>
<dbReference type="InterPro" id="IPR004358">
    <property type="entry name" value="Sig_transdc_His_kin-like_C"/>
</dbReference>
<dbReference type="SUPFAM" id="SSF47384">
    <property type="entry name" value="Homodimeric domain of signal transducing histidine kinase"/>
    <property type="match status" value="1"/>
</dbReference>
<dbReference type="Proteomes" id="UP000037939">
    <property type="component" value="Unassembled WGS sequence"/>
</dbReference>
<dbReference type="RefSeq" id="WP_152969145.1">
    <property type="nucleotide sequence ID" value="NZ_LAQT01000008.1"/>
</dbReference>
<dbReference type="AlphaFoldDB" id="A0A0N0XIF8"/>
<evidence type="ECO:0000256" key="4">
    <source>
        <dbReference type="ARBA" id="ARBA00022553"/>
    </source>
</evidence>
<evidence type="ECO:0000256" key="5">
    <source>
        <dbReference type="ARBA" id="ARBA00022679"/>
    </source>
</evidence>
<dbReference type="PANTHER" id="PTHR43065">
    <property type="entry name" value="SENSOR HISTIDINE KINASE"/>
    <property type="match status" value="1"/>
</dbReference>
<dbReference type="InterPro" id="IPR003661">
    <property type="entry name" value="HisK_dim/P_dom"/>
</dbReference>
<organism evidence="9 10">
    <name type="scientific">Amantichitinum ursilacus</name>
    <dbReference type="NCBI Taxonomy" id="857265"/>
    <lineage>
        <taxon>Bacteria</taxon>
        <taxon>Pseudomonadati</taxon>
        <taxon>Pseudomonadota</taxon>
        <taxon>Betaproteobacteria</taxon>
        <taxon>Neisseriales</taxon>
        <taxon>Chitinibacteraceae</taxon>
        <taxon>Amantichitinum</taxon>
    </lineage>
</organism>
<dbReference type="SUPFAM" id="SSF55874">
    <property type="entry name" value="ATPase domain of HSP90 chaperone/DNA topoisomerase II/histidine kinase"/>
    <property type="match status" value="1"/>
</dbReference>
<feature type="domain" description="Histidine kinase" evidence="7">
    <location>
        <begin position="275"/>
        <end position="507"/>
    </location>
</feature>
<dbReference type="Gene3D" id="6.10.340.10">
    <property type="match status" value="1"/>
</dbReference>
<proteinExistence type="predicted"/>
<keyword evidence="10" id="KW-1185">Reference proteome</keyword>
<dbReference type="GO" id="GO:0000155">
    <property type="term" value="F:phosphorelay sensor kinase activity"/>
    <property type="evidence" value="ECO:0007669"/>
    <property type="project" value="InterPro"/>
</dbReference>
<dbReference type="CDD" id="cd00082">
    <property type="entry name" value="HisKA"/>
    <property type="match status" value="1"/>
</dbReference>
<name>A0A0N0XIF8_9NEIS</name>
<keyword evidence="5 9" id="KW-0808">Transferase</keyword>
<dbReference type="OrthoDB" id="9812260at2"/>
<dbReference type="Pfam" id="PF02518">
    <property type="entry name" value="HATPase_c"/>
    <property type="match status" value="1"/>
</dbReference>
<evidence type="ECO:0000256" key="1">
    <source>
        <dbReference type="ARBA" id="ARBA00000085"/>
    </source>
</evidence>
<dbReference type="InterPro" id="IPR003594">
    <property type="entry name" value="HATPase_dom"/>
</dbReference>
<dbReference type="CDD" id="cd06225">
    <property type="entry name" value="HAMP"/>
    <property type="match status" value="1"/>
</dbReference>
<dbReference type="PATRIC" id="fig|857265.3.peg.2109"/>
<evidence type="ECO:0000256" key="6">
    <source>
        <dbReference type="ARBA" id="ARBA00022777"/>
    </source>
</evidence>
<dbReference type="PROSITE" id="PS50885">
    <property type="entry name" value="HAMP"/>
    <property type="match status" value="1"/>
</dbReference>
<keyword evidence="6" id="KW-0418">Kinase</keyword>
<keyword evidence="4" id="KW-0597">Phosphoprotein</keyword>
<feature type="domain" description="HAMP" evidence="8">
    <location>
        <begin position="174"/>
        <end position="230"/>
    </location>
</feature>
<dbReference type="PRINTS" id="PR00344">
    <property type="entry name" value="BCTRLSENSOR"/>
</dbReference>
<dbReference type="EMBL" id="LAQT01000008">
    <property type="protein sequence ID" value="KPC52867.1"/>
    <property type="molecule type" value="Genomic_DNA"/>
</dbReference>
<dbReference type="Gene3D" id="3.30.565.10">
    <property type="entry name" value="Histidine kinase-like ATPase, C-terminal domain"/>
    <property type="match status" value="1"/>
</dbReference>
<dbReference type="EC" id="2.7.13.3" evidence="3"/>
<evidence type="ECO:0000313" key="9">
    <source>
        <dbReference type="EMBL" id="KPC52867.1"/>
    </source>
</evidence>
<accession>A0A0N0XIF8</accession>
<evidence type="ECO:0000313" key="10">
    <source>
        <dbReference type="Proteomes" id="UP000037939"/>
    </source>
</evidence>
<dbReference type="STRING" id="857265.WG78_10270"/>